<keyword evidence="4" id="KW-1185">Reference proteome</keyword>
<proteinExistence type="predicted"/>
<dbReference type="Gene3D" id="1.25.40.10">
    <property type="entry name" value="Tetratricopeptide repeat domain"/>
    <property type="match status" value="1"/>
</dbReference>
<evidence type="ECO:0000256" key="2">
    <source>
        <dbReference type="SAM" id="Phobius"/>
    </source>
</evidence>
<protein>
    <submittedName>
        <fullName evidence="3">Putative Tetratricopeptide repeat protein</fullName>
    </submittedName>
</protein>
<dbReference type="EMBL" id="CAQJ01000086">
    <property type="protein sequence ID" value="CCQ91729.1"/>
    <property type="molecule type" value="Genomic_DNA"/>
</dbReference>
<dbReference type="InterPro" id="IPR010466">
    <property type="entry name" value="DUF1058"/>
</dbReference>
<feature type="transmembrane region" description="Helical" evidence="2">
    <location>
        <begin position="170"/>
        <end position="188"/>
    </location>
</feature>
<sequence>MMRLPRFAIQILIMLWAVLFLAGGVLAGEVQERIASANRLYMEQKYKQAINVYESVLQSGFDNGRLHFNLGNAYYRTNQTGKAILHYLKANQRLPRDEKVEANLHFTLAKTVDRTDWRFPNLWTTVFFWLEDVTLEEHIWTLVGVNFLLWVAWSVLIVHPGHATRLTRNIALGLLGLVLVSTLARFFYDAGHRYAVVLAKDIAVHAEKGLEKPVLFRLHEGAVGKITAEKDGWYHLTLPDETGGWIRAQDDQVGT</sequence>
<dbReference type="Proteomes" id="UP000011704">
    <property type="component" value="Unassembled WGS sequence"/>
</dbReference>
<dbReference type="SUPFAM" id="SSF48452">
    <property type="entry name" value="TPR-like"/>
    <property type="match status" value="1"/>
</dbReference>
<dbReference type="Gene3D" id="2.30.30.40">
    <property type="entry name" value="SH3 Domains"/>
    <property type="match status" value="1"/>
</dbReference>
<dbReference type="InterPro" id="IPR019734">
    <property type="entry name" value="TPR_rpt"/>
</dbReference>
<name>M1Z202_NITG3</name>
<evidence type="ECO:0000313" key="3">
    <source>
        <dbReference type="EMBL" id="CCQ91729.1"/>
    </source>
</evidence>
<comment type="caution">
    <text evidence="3">The sequence shown here is derived from an EMBL/GenBank/DDBJ whole genome shotgun (WGS) entry which is preliminary data.</text>
</comment>
<dbReference type="PROSITE" id="PS50005">
    <property type="entry name" value="TPR"/>
    <property type="match status" value="1"/>
</dbReference>
<dbReference type="STRING" id="1266370.NITGR_780033"/>
<evidence type="ECO:0000313" key="4">
    <source>
        <dbReference type="Proteomes" id="UP000011704"/>
    </source>
</evidence>
<keyword evidence="2" id="KW-1133">Transmembrane helix</keyword>
<dbReference type="AlphaFoldDB" id="M1Z202"/>
<dbReference type="InParanoid" id="M1Z202"/>
<keyword evidence="1" id="KW-0802">TPR repeat</keyword>
<dbReference type="InterPro" id="IPR011990">
    <property type="entry name" value="TPR-like_helical_dom_sf"/>
</dbReference>
<accession>M1Z202</accession>
<dbReference type="HOGENOM" id="CLU_080147_0_0_0"/>
<evidence type="ECO:0000256" key="1">
    <source>
        <dbReference type="PROSITE-ProRule" id="PRU00339"/>
    </source>
</evidence>
<feature type="transmembrane region" description="Helical" evidence="2">
    <location>
        <begin position="139"/>
        <end position="158"/>
    </location>
</feature>
<keyword evidence="2" id="KW-0472">Membrane</keyword>
<dbReference type="Pfam" id="PF06347">
    <property type="entry name" value="SH3_4"/>
    <property type="match status" value="1"/>
</dbReference>
<keyword evidence="2" id="KW-0812">Transmembrane</keyword>
<organism evidence="3 4">
    <name type="scientific">Nitrospina gracilis (strain 3/211)</name>
    <dbReference type="NCBI Taxonomy" id="1266370"/>
    <lineage>
        <taxon>Bacteria</taxon>
        <taxon>Pseudomonadati</taxon>
        <taxon>Nitrospinota/Tectimicrobiota group</taxon>
        <taxon>Nitrospinota</taxon>
        <taxon>Nitrospinia</taxon>
        <taxon>Nitrospinales</taxon>
        <taxon>Nitrospinaceae</taxon>
        <taxon>Nitrospina</taxon>
    </lineage>
</organism>
<gene>
    <name evidence="3" type="ORF">NITGR_780033</name>
</gene>
<reference evidence="3 4" key="1">
    <citation type="journal article" date="2013" name="Front. Microbiol.">
        <title>The genome of Nitrospina gracilis illuminates the metabolism and evolution of the major marine nitrite oxidizer.</title>
        <authorList>
            <person name="Luecker S."/>
            <person name="Nowka B."/>
            <person name="Rattei T."/>
            <person name="Spieck E."/>
            <person name="and Daims H."/>
        </authorList>
    </citation>
    <scope>NUCLEOTIDE SEQUENCE [LARGE SCALE GENOMIC DNA]</scope>
    <source>
        <strain evidence="3 4">3/211</strain>
    </source>
</reference>
<feature type="repeat" description="TPR" evidence="1">
    <location>
        <begin position="64"/>
        <end position="97"/>
    </location>
</feature>